<sequence length="480" mass="51456">MGLWYRFVALAVLLLAASVNQAAFAQTTSEPEAYRNVDEFGVDLSTGTFNFSITEVAGGAASSGINITRTWGRSGWKDAYTGHLKRNGSTITVVRGSVSETFNLSGGNWVAAKANGATLVQTSAVGSGNFFPEYTYTGSDGTVIKYRSVGLSVLTPQDSYPNRYTISGPADICRITTPQNPPLSSQGCAVPILITAPSGRKLSLSWREEGTCSQYGNGGLPLNQGWECDGRTRLEKITDDSGYVFDIRYVNAIYNYNSNWWVRDKVLIIDKGEQYCSPFGYDCATSQNWPTVEYSSPSNGVQHITDQHGRTWTFAFDTSGRMTSITRPGASSPTTTITYGTNGRVSSVTKDGVTKNYTWSTSGGNDVVAVSGGSTGSGTVTTTPSTGQPGTVTNATGNTVSNTYDANKRLKRTTWPEGNYVEYTYDARGNVTQTQFVPKSGSGLANISTSASFDATCTSIAKCNTPNYTIDAKGNRTDYT</sequence>
<feature type="region of interest" description="Disordered" evidence="1">
    <location>
        <begin position="373"/>
        <end position="400"/>
    </location>
</feature>
<dbReference type="NCBIfam" id="TIGR01643">
    <property type="entry name" value="YD_repeat_2x"/>
    <property type="match status" value="2"/>
</dbReference>
<name>A0ABX7K7U0_9SPHN</name>
<evidence type="ECO:0000313" key="4">
    <source>
        <dbReference type="Proteomes" id="UP000663637"/>
    </source>
</evidence>
<feature type="chain" id="PRO_5045147854" evidence="2">
    <location>
        <begin position="26"/>
        <end position="480"/>
    </location>
</feature>
<dbReference type="InterPro" id="IPR031325">
    <property type="entry name" value="RHS_repeat"/>
</dbReference>
<organism evidence="3 4">
    <name type="scientific">Tsuneonella flava</name>
    <dbReference type="NCBI Taxonomy" id="2055955"/>
    <lineage>
        <taxon>Bacteria</taxon>
        <taxon>Pseudomonadati</taxon>
        <taxon>Pseudomonadota</taxon>
        <taxon>Alphaproteobacteria</taxon>
        <taxon>Sphingomonadales</taxon>
        <taxon>Erythrobacteraceae</taxon>
        <taxon>Tsuneonella</taxon>
    </lineage>
</organism>
<accession>A0ABX7K7U0</accession>
<evidence type="ECO:0000256" key="1">
    <source>
        <dbReference type="SAM" id="MobiDB-lite"/>
    </source>
</evidence>
<keyword evidence="2" id="KW-0732">Signal</keyword>
<dbReference type="Proteomes" id="UP000663637">
    <property type="component" value="Chromosome"/>
</dbReference>
<gene>
    <name evidence="3" type="ORF">IDJ81_13575</name>
</gene>
<feature type="compositionally biased region" description="Low complexity" evidence="1">
    <location>
        <begin position="373"/>
        <end position="393"/>
    </location>
</feature>
<dbReference type="InterPro" id="IPR006530">
    <property type="entry name" value="YD"/>
</dbReference>
<protein>
    <submittedName>
        <fullName evidence="3">RHS repeat protein</fullName>
    </submittedName>
</protein>
<dbReference type="RefSeq" id="WP_205441702.1">
    <property type="nucleotide sequence ID" value="NZ_CP061510.1"/>
</dbReference>
<dbReference type="EMBL" id="CP061510">
    <property type="protein sequence ID" value="QSB44330.1"/>
    <property type="molecule type" value="Genomic_DNA"/>
</dbReference>
<evidence type="ECO:0000313" key="3">
    <source>
        <dbReference type="EMBL" id="QSB44330.1"/>
    </source>
</evidence>
<feature type="signal peptide" evidence="2">
    <location>
        <begin position="1"/>
        <end position="25"/>
    </location>
</feature>
<keyword evidence="4" id="KW-1185">Reference proteome</keyword>
<dbReference type="Gene3D" id="2.180.10.10">
    <property type="entry name" value="RHS repeat-associated core"/>
    <property type="match status" value="1"/>
</dbReference>
<reference evidence="3 4" key="1">
    <citation type="submission" date="2020-09" db="EMBL/GenBank/DDBJ databases">
        <title>Complete genome sequence of altererythrobacter flavus SS-21NJ, isolated from Dongying oil sludge in Shandong province.</title>
        <authorList>
            <person name="Sun S."/>
            <person name="Zhang Z."/>
        </authorList>
    </citation>
    <scope>NUCLEOTIDE SEQUENCE [LARGE SCALE GENOMIC DNA]</scope>
    <source>
        <strain evidence="3 4">SS-21NJ</strain>
    </source>
</reference>
<proteinExistence type="predicted"/>
<dbReference type="Pfam" id="PF05593">
    <property type="entry name" value="RHS_repeat"/>
    <property type="match status" value="2"/>
</dbReference>
<evidence type="ECO:0000256" key="2">
    <source>
        <dbReference type="SAM" id="SignalP"/>
    </source>
</evidence>